<keyword evidence="9" id="KW-0966">Cell projection</keyword>
<organism evidence="9 10">
    <name type="scientific">Pelagibius litoralis</name>
    <dbReference type="NCBI Taxonomy" id="374515"/>
    <lineage>
        <taxon>Bacteria</taxon>
        <taxon>Pseudomonadati</taxon>
        <taxon>Pseudomonadota</taxon>
        <taxon>Alphaproteobacteria</taxon>
        <taxon>Rhodospirillales</taxon>
        <taxon>Rhodovibrionaceae</taxon>
        <taxon>Pelagibius</taxon>
    </lineage>
</organism>
<comment type="subunit">
    <text evidence="6">The basal body constitutes a major portion of the flagellar organelle and consists of a number of rings mounted on a central rod.</text>
</comment>
<evidence type="ECO:0000256" key="2">
    <source>
        <dbReference type="ARBA" id="ARBA00009677"/>
    </source>
</evidence>
<dbReference type="AlphaFoldDB" id="A0A967KF80"/>
<dbReference type="NCBIfam" id="TIGR01396">
    <property type="entry name" value="FlgB"/>
    <property type="match status" value="1"/>
</dbReference>
<dbReference type="PIRSF" id="PIRSF002889">
    <property type="entry name" value="Rod_FlgB"/>
    <property type="match status" value="1"/>
</dbReference>
<evidence type="ECO:0000256" key="7">
    <source>
        <dbReference type="SAM" id="MobiDB-lite"/>
    </source>
</evidence>
<evidence type="ECO:0000259" key="8">
    <source>
        <dbReference type="Pfam" id="PF00460"/>
    </source>
</evidence>
<evidence type="ECO:0000256" key="4">
    <source>
        <dbReference type="ARBA" id="ARBA00023143"/>
    </source>
</evidence>
<evidence type="ECO:0000256" key="3">
    <source>
        <dbReference type="ARBA" id="ARBA00014376"/>
    </source>
</evidence>
<dbReference type="EMBL" id="JAAQPH010000009">
    <property type="protein sequence ID" value="NIA69436.1"/>
    <property type="molecule type" value="Genomic_DNA"/>
</dbReference>
<feature type="domain" description="Flagellar basal body rod protein N-terminal" evidence="8">
    <location>
        <begin position="17"/>
        <end position="35"/>
    </location>
</feature>
<accession>A0A967KF80</accession>
<evidence type="ECO:0000313" key="9">
    <source>
        <dbReference type="EMBL" id="NIA69436.1"/>
    </source>
</evidence>
<sequence length="134" mass="15104">MDGKPGIFSLLASRMDWLGQRQKVLAQNIANADTPDFVPRDLKPQQFRRMVERSAMPLATPEATQAGHIQTSSLRVDNRSVEQKERYETAPSGNAVVVEEQLIKVAQTQNDYNAITNLYRKQVAMMKMALTGRQ</sequence>
<evidence type="ECO:0000313" key="10">
    <source>
        <dbReference type="Proteomes" id="UP000761264"/>
    </source>
</evidence>
<proteinExistence type="inferred from homology"/>
<comment type="similarity">
    <text evidence="2 6">Belongs to the flagella basal body rod proteins family.</text>
</comment>
<comment type="function">
    <text evidence="5 6">Structural component of flagellum, the bacterial motility apparatus. Part of the rod structure of flagellar basal body.</text>
</comment>
<evidence type="ECO:0000256" key="5">
    <source>
        <dbReference type="ARBA" id="ARBA00024934"/>
    </source>
</evidence>
<keyword evidence="10" id="KW-1185">Reference proteome</keyword>
<evidence type="ECO:0000256" key="1">
    <source>
        <dbReference type="ARBA" id="ARBA00004117"/>
    </source>
</evidence>
<comment type="subcellular location">
    <subcellularLocation>
        <location evidence="1 6">Bacterial flagellum basal body</location>
    </subcellularLocation>
</comment>
<dbReference type="GO" id="GO:0071973">
    <property type="term" value="P:bacterial-type flagellum-dependent cell motility"/>
    <property type="evidence" value="ECO:0007669"/>
    <property type="project" value="InterPro"/>
</dbReference>
<gene>
    <name evidence="9" type="primary">flgB</name>
    <name evidence="9" type="ORF">HBA54_12620</name>
</gene>
<feature type="region of interest" description="Disordered" evidence="7">
    <location>
        <begin position="58"/>
        <end position="81"/>
    </location>
</feature>
<dbReference type="GO" id="GO:0030694">
    <property type="term" value="C:bacterial-type flagellum basal body, rod"/>
    <property type="evidence" value="ECO:0007669"/>
    <property type="project" value="InterPro"/>
</dbReference>
<protein>
    <recommendedName>
        <fullName evidence="3 6">Flagellar basal body rod protein FlgB</fullName>
    </recommendedName>
</protein>
<comment type="caution">
    <text evidence="9">The sequence shown here is derived from an EMBL/GenBank/DDBJ whole genome shotgun (WGS) entry which is preliminary data.</text>
</comment>
<name>A0A967KF80_9PROT</name>
<dbReference type="InterPro" id="IPR001444">
    <property type="entry name" value="Flag_bb_rod_N"/>
</dbReference>
<keyword evidence="9" id="KW-0969">Cilium</keyword>
<dbReference type="InterPro" id="IPR006300">
    <property type="entry name" value="FlgB"/>
</dbReference>
<dbReference type="Pfam" id="PF00460">
    <property type="entry name" value="Flg_bb_rod"/>
    <property type="match status" value="1"/>
</dbReference>
<keyword evidence="9" id="KW-0282">Flagellum</keyword>
<dbReference type="Proteomes" id="UP000761264">
    <property type="component" value="Unassembled WGS sequence"/>
</dbReference>
<keyword evidence="4 6" id="KW-0975">Bacterial flagellum</keyword>
<reference evidence="9" key="1">
    <citation type="submission" date="2020-03" db="EMBL/GenBank/DDBJ databases">
        <title>Genome of Pelagibius litoralis DSM 21314T.</title>
        <authorList>
            <person name="Wang G."/>
        </authorList>
    </citation>
    <scope>NUCLEOTIDE SEQUENCE</scope>
    <source>
        <strain evidence="9">DSM 21314</strain>
    </source>
</reference>
<evidence type="ECO:0000256" key="6">
    <source>
        <dbReference type="PIRNR" id="PIRNR002889"/>
    </source>
</evidence>